<name>A0A2P7MXG4_9CYAN</name>
<dbReference type="Proteomes" id="UP000243002">
    <property type="component" value="Unassembled WGS sequence"/>
</dbReference>
<gene>
    <name evidence="2" type="ORF">C7K55_05575</name>
</gene>
<dbReference type="AlphaFoldDB" id="A0A2P7MXG4"/>
<keyword evidence="1" id="KW-0472">Membrane</keyword>
<reference evidence="2 3" key="1">
    <citation type="journal article" date="2018" name="Environ. Microbiol.">
        <title>Ecological and genomic features of two widespread freshwater picocyanobacteria.</title>
        <authorList>
            <person name="Cabello-Yeves P.J."/>
            <person name="Picazo A."/>
            <person name="Camacho A."/>
            <person name="Callieri C."/>
            <person name="Rosselli R."/>
            <person name="Roda-Garcia J.J."/>
            <person name="Coutinho F.H."/>
            <person name="Rodriguez-Valera F."/>
        </authorList>
    </citation>
    <scope>NUCLEOTIDE SEQUENCE [LARGE SCALE GENOMIC DNA]</scope>
    <source>
        <strain evidence="2 3">Tous</strain>
    </source>
</reference>
<protein>
    <submittedName>
        <fullName evidence="2">Uncharacterized protein</fullName>
    </submittedName>
</protein>
<keyword evidence="1" id="KW-1133">Transmembrane helix</keyword>
<dbReference type="EMBL" id="PXXO01000005">
    <property type="protein sequence ID" value="PSJ05919.1"/>
    <property type="molecule type" value="Genomic_DNA"/>
</dbReference>
<evidence type="ECO:0000313" key="3">
    <source>
        <dbReference type="Proteomes" id="UP000243002"/>
    </source>
</evidence>
<sequence length="492" mass="55773">MLGWDRFVAVWASVNLLWVAFDITYVPLRTFWLQRNLYPIPSVPLVVPLTVIPDVTPLVDPIKGIEPHRETQAYLEQFRQLDAALLTLPAGQAPQPRQVLLLNRQAQLTAQLIDSNPFLASEASGTLEKIKNRLRQRADRDSARLASSLLLSPERIRTSGWSQERRFWNDQVLPLVATNYWRSIDENGRPTDHFWRIDLLLFQSVFVLDILLRLIRLRRRLPGLSWGDALLRRWSDLPLLLPFWRWLRLVPVLERLQTSGLVNFEPLRAVVSRGVVALLAVELFEVLSLQILDGTQGLIRSRRWPQRLRALRSHQSVASSSDERALVELVRIWAPLLLSRVAPKLAPELQGLLGYSLRQSLERTVVPAPLRQLQPLLQVETGISRQLASGMVDSLLELSRSTGNQLSRRDDVQLDLLQRFIDRFWEELAAALESGSALERSQELLCTLIDGAKGTYLSQINRAGIEALIQELDQLMTAPGPASPEDPATPAP</sequence>
<feature type="transmembrane region" description="Helical" evidence="1">
    <location>
        <begin position="7"/>
        <end position="28"/>
    </location>
</feature>
<comment type="caution">
    <text evidence="2">The sequence shown here is derived from an EMBL/GenBank/DDBJ whole genome shotgun (WGS) entry which is preliminary data.</text>
</comment>
<evidence type="ECO:0000313" key="2">
    <source>
        <dbReference type="EMBL" id="PSJ05919.1"/>
    </source>
</evidence>
<proteinExistence type="predicted"/>
<accession>A0A2P7MXG4</accession>
<organism evidence="2 3">
    <name type="scientific">Cyanobium usitatum str. Tous</name>
    <dbReference type="NCBI Taxonomy" id="2116684"/>
    <lineage>
        <taxon>Bacteria</taxon>
        <taxon>Bacillati</taxon>
        <taxon>Cyanobacteriota</taxon>
        <taxon>Cyanophyceae</taxon>
        <taxon>Synechococcales</taxon>
        <taxon>Prochlorococcaceae</taxon>
        <taxon>Cyanobium</taxon>
    </lineage>
</organism>
<keyword evidence="3" id="KW-1185">Reference proteome</keyword>
<dbReference type="OrthoDB" id="501625at2"/>
<keyword evidence="1" id="KW-0812">Transmembrane</keyword>
<evidence type="ECO:0000256" key="1">
    <source>
        <dbReference type="SAM" id="Phobius"/>
    </source>
</evidence>